<evidence type="ECO:0000256" key="6">
    <source>
        <dbReference type="SAM" id="Phobius"/>
    </source>
</evidence>
<sequence>MQRWRGAMSRELARVRRDGRAAVLWSLRITVAATASYVVASLVFSGTEPLLAPLTAMLVVQVTPISLLASGLDRVVAVVAGVALAVAFAAVVPLQWWSLGLLILISITLGQFLRLRDNLVEVAISAMLVLGVGAIGAEAAAWQRIAETLVGAAVGIIATLVFPPKVASSDAGRAIDDLADDVSELLARAAEELDTMAEGEPERLAGAAREWLDDARRITHNIPVAGAALIRAEEGRRLNVRAVRTPHVEPGLRQGLEALEHTAVAIRGLMRSVAEASDGDWLDDDSARDVLRDLAETFRRLAAGTDAFGELVRHEGEVQVSLGRADIDRLQEAQEGMLGARARLDSALTRSWPADVVELYAAARATVRRLQHELALDERVRRQLRLLPPRRHSVRSAIRHRSTLDRPDPTDPDAETQLMPRLSDDPPEDAP</sequence>
<evidence type="ECO:0000259" key="7">
    <source>
        <dbReference type="Pfam" id="PF13515"/>
    </source>
</evidence>
<evidence type="ECO:0000256" key="5">
    <source>
        <dbReference type="SAM" id="MobiDB-lite"/>
    </source>
</evidence>
<feature type="transmembrane region" description="Helical" evidence="6">
    <location>
        <begin position="21"/>
        <end position="44"/>
    </location>
</feature>
<feature type="transmembrane region" description="Helical" evidence="6">
    <location>
        <begin position="122"/>
        <end position="142"/>
    </location>
</feature>
<evidence type="ECO:0000313" key="9">
    <source>
        <dbReference type="Proteomes" id="UP001501821"/>
    </source>
</evidence>
<evidence type="ECO:0000256" key="3">
    <source>
        <dbReference type="ARBA" id="ARBA00022989"/>
    </source>
</evidence>
<keyword evidence="2 6" id="KW-0812">Transmembrane</keyword>
<organism evidence="8 9">
    <name type="scientific">Nocardioides panacisoli</name>
    <dbReference type="NCBI Taxonomy" id="627624"/>
    <lineage>
        <taxon>Bacteria</taxon>
        <taxon>Bacillati</taxon>
        <taxon>Actinomycetota</taxon>
        <taxon>Actinomycetes</taxon>
        <taxon>Propionibacteriales</taxon>
        <taxon>Nocardioidaceae</taxon>
        <taxon>Nocardioides</taxon>
    </lineage>
</organism>
<protein>
    <recommendedName>
        <fullName evidence="7">Integral membrane bound transporter domain-containing protein</fullName>
    </recommendedName>
</protein>
<dbReference type="Proteomes" id="UP001501821">
    <property type="component" value="Unassembled WGS sequence"/>
</dbReference>
<feature type="transmembrane region" description="Helical" evidence="6">
    <location>
        <begin position="75"/>
        <end position="91"/>
    </location>
</feature>
<dbReference type="InterPro" id="IPR049453">
    <property type="entry name" value="Memb_transporter_dom"/>
</dbReference>
<feature type="transmembrane region" description="Helical" evidence="6">
    <location>
        <begin position="97"/>
        <end position="115"/>
    </location>
</feature>
<comment type="caution">
    <text evidence="8">The sequence shown here is derived from an EMBL/GenBank/DDBJ whole genome shotgun (WGS) entry which is preliminary data.</text>
</comment>
<name>A0ABP7J5E4_9ACTN</name>
<keyword evidence="9" id="KW-1185">Reference proteome</keyword>
<keyword evidence="4 6" id="KW-0472">Membrane</keyword>
<feature type="transmembrane region" description="Helical" evidence="6">
    <location>
        <begin position="50"/>
        <end position="68"/>
    </location>
</feature>
<dbReference type="EMBL" id="BAABAH010000020">
    <property type="protein sequence ID" value="GAA3834691.1"/>
    <property type="molecule type" value="Genomic_DNA"/>
</dbReference>
<comment type="subcellular location">
    <subcellularLocation>
        <location evidence="1">Membrane</location>
        <topology evidence="1">Multi-pass membrane protein</topology>
    </subcellularLocation>
</comment>
<evidence type="ECO:0000256" key="4">
    <source>
        <dbReference type="ARBA" id="ARBA00023136"/>
    </source>
</evidence>
<dbReference type="Pfam" id="PF13515">
    <property type="entry name" value="FUSC_2"/>
    <property type="match status" value="1"/>
</dbReference>
<feature type="compositionally biased region" description="Basic residues" evidence="5">
    <location>
        <begin position="392"/>
        <end position="401"/>
    </location>
</feature>
<proteinExistence type="predicted"/>
<feature type="region of interest" description="Disordered" evidence="5">
    <location>
        <begin position="392"/>
        <end position="431"/>
    </location>
</feature>
<reference evidence="9" key="1">
    <citation type="journal article" date="2019" name="Int. J. Syst. Evol. Microbiol.">
        <title>The Global Catalogue of Microorganisms (GCM) 10K type strain sequencing project: providing services to taxonomists for standard genome sequencing and annotation.</title>
        <authorList>
            <consortium name="The Broad Institute Genomics Platform"/>
            <consortium name="The Broad Institute Genome Sequencing Center for Infectious Disease"/>
            <person name="Wu L."/>
            <person name="Ma J."/>
        </authorList>
    </citation>
    <scope>NUCLEOTIDE SEQUENCE [LARGE SCALE GENOMIC DNA]</scope>
    <source>
        <strain evidence="9">JCM 16953</strain>
    </source>
</reference>
<evidence type="ECO:0000256" key="1">
    <source>
        <dbReference type="ARBA" id="ARBA00004141"/>
    </source>
</evidence>
<dbReference type="RefSeq" id="WP_344778798.1">
    <property type="nucleotide sequence ID" value="NZ_BAABAH010000020.1"/>
</dbReference>
<feature type="domain" description="Integral membrane bound transporter" evidence="7">
    <location>
        <begin position="38"/>
        <end position="157"/>
    </location>
</feature>
<keyword evidence="3 6" id="KW-1133">Transmembrane helix</keyword>
<accession>A0ABP7J5E4</accession>
<gene>
    <name evidence="8" type="ORF">GCM10022242_39670</name>
</gene>
<evidence type="ECO:0000313" key="8">
    <source>
        <dbReference type="EMBL" id="GAA3834691.1"/>
    </source>
</evidence>
<evidence type="ECO:0000256" key="2">
    <source>
        <dbReference type="ARBA" id="ARBA00022692"/>
    </source>
</evidence>